<keyword evidence="1" id="KW-0175">Coiled coil</keyword>
<sequence>MNPMMLKLGFNTTKSLWSKFNENREEKMRKAYDELEAAARDAADAAQDTDLFPRSRKEAGRVTQAAHNRLERALEEFSSFRDDAADRFSDEWEDARKDGSKLWKKGRKEGRKAAKRGSKRADKLRAAALKKLGKEEKSSKLWPILGTLTLLSAIGAGIYYFFLRDVIEKEQPSTKPPRVEEFSSDADNVEGSHLVYTSTSEGSGFTETTPEEGLKERDEELLDSLDEQLAKHRLDKDKN</sequence>
<dbReference type="EMBL" id="CP009249">
    <property type="protein sequence ID" value="APT91597.1"/>
    <property type="molecule type" value="Genomic_DNA"/>
</dbReference>
<dbReference type="KEGG" id="cpho:CPHO_00100"/>
<organism evidence="4 5">
    <name type="scientific">Corynebacterium phocae</name>
    <dbReference type="NCBI Taxonomy" id="161895"/>
    <lineage>
        <taxon>Bacteria</taxon>
        <taxon>Bacillati</taxon>
        <taxon>Actinomycetota</taxon>
        <taxon>Actinomycetes</taxon>
        <taxon>Mycobacteriales</taxon>
        <taxon>Corynebacteriaceae</taxon>
        <taxon>Corynebacterium</taxon>
    </lineage>
</organism>
<keyword evidence="3" id="KW-0472">Membrane</keyword>
<evidence type="ECO:0000256" key="2">
    <source>
        <dbReference type="SAM" id="MobiDB-lite"/>
    </source>
</evidence>
<evidence type="ECO:0000256" key="3">
    <source>
        <dbReference type="SAM" id="Phobius"/>
    </source>
</evidence>
<gene>
    <name evidence="4" type="ORF">CPHO_00100</name>
</gene>
<dbReference type="STRING" id="161895.CPHO_00100"/>
<proteinExistence type="predicted"/>
<feature type="region of interest" description="Disordered" evidence="2">
    <location>
        <begin position="172"/>
        <end position="219"/>
    </location>
</feature>
<keyword evidence="5" id="KW-1185">Reference proteome</keyword>
<evidence type="ECO:0000313" key="4">
    <source>
        <dbReference type="EMBL" id="APT91597.1"/>
    </source>
</evidence>
<dbReference type="RefSeq" id="WP_075732164.1">
    <property type="nucleotide sequence ID" value="NZ_VXKJ01000053.1"/>
</dbReference>
<dbReference type="Proteomes" id="UP000185491">
    <property type="component" value="Chromosome"/>
</dbReference>
<dbReference type="OrthoDB" id="4427650at2"/>
<keyword evidence="3" id="KW-0812">Transmembrane</keyword>
<feature type="transmembrane region" description="Helical" evidence="3">
    <location>
        <begin position="141"/>
        <end position="162"/>
    </location>
</feature>
<feature type="compositionally biased region" description="Basic and acidic residues" evidence="2">
    <location>
        <begin position="172"/>
        <end position="181"/>
    </location>
</feature>
<protein>
    <submittedName>
        <fullName evidence="4">Uncharacterized protein</fullName>
    </submittedName>
</protein>
<feature type="compositionally biased region" description="Low complexity" evidence="2">
    <location>
        <begin position="197"/>
        <end position="208"/>
    </location>
</feature>
<name>A0A1L7D0H7_9CORY</name>
<feature type="coiled-coil region" evidence="1">
    <location>
        <begin position="21"/>
        <end position="48"/>
    </location>
</feature>
<evidence type="ECO:0000256" key="1">
    <source>
        <dbReference type="SAM" id="Coils"/>
    </source>
</evidence>
<keyword evidence="3" id="KW-1133">Transmembrane helix</keyword>
<evidence type="ECO:0000313" key="5">
    <source>
        <dbReference type="Proteomes" id="UP000185491"/>
    </source>
</evidence>
<reference evidence="4 5" key="1">
    <citation type="submission" date="2014-08" db="EMBL/GenBank/DDBJ databases">
        <title>Complete genome sequence of Corynebacterium phocae M408/89/1(T)(=DSM 44612(T)), isolated from the common seal (Phoca vitulina).</title>
        <authorList>
            <person name="Ruckert C."/>
            <person name="Albersmeier A."/>
            <person name="Winkler A."/>
            <person name="Kalinowski J."/>
        </authorList>
    </citation>
    <scope>NUCLEOTIDE SEQUENCE [LARGE SCALE GENOMIC DNA]</scope>
    <source>
        <strain evidence="4 5">M408/89/1</strain>
    </source>
</reference>
<dbReference type="AlphaFoldDB" id="A0A1L7D0H7"/>
<accession>A0A1L7D0H7</accession>